<dbReference type="PROSITE" id="PS00086">
    <property type="entry name" value="CYTOCHROME_P450"/>
    <property type="match status" value="1"/>
</dbReference>
<dbReference type="GO" id="GO:0016705">
    <property type="term" value="F:oxidoreductase activity, acting on paired donors, with incorporation or reduction of molecular oxygen"/>
    <property type="evidence" value="ECO:0007669"/>
    <property type="project" value="InterPro"/>
</dbReference>
<dbReference type="AlphaFoldDB" id="A0AAD8RK76"/>
<sequence length="514" mass="57796">MMAQPPELFSSPQALLMYLLLFILLLLLLRYLACTTRSSRSHGRLPPSPPKLPFIGHLHLVGSHPHVSLAGLSEKHAADGLMLLHLGQVRNLVVSSTRAAEAVLRTHDHVFASRPHSLVVDVIFSGASDVAFAPYGEHWRQARKIITGHLLSAKKVASLCAAREEEARLVVAKLRQARGPVDLSGMLFAFSNDIVCRAMAGKFFRAEGRNDVFRELIHMNVAALGGFNLENCFPSLGNMSMLRRPVLGKLERLKKKWHDLLDQIIDEHAASNSSSLDQDQERDFVDALLSLQHDYDLTRENIKTILMEMFGAATDTSYVVIEYVLCELLRNPHLMTKLQAEVRGKTPSTQETVKEADLSSMPYLKAVIKETLRLHPPAPLLIPHMSIDKCDVNGYTIPAETRTLVNVWALCRDTRSWEYADEFMPERFMDAEAVDFKGRDFQFLPFGAGRRICPGINFGIATVEIMLANLLHCFDWELPDGMHKEDIDMTDVYGLTVRRKEKLFLTPKYVATCV</sequence>
<name>A0AAD8RK76_LOLMU</name>
<comment type="similarity">
    <text evidence="3 12">Belongs to the cytochrome P450 family.</text>
</comment>
<evidence type="ECO:0000313" key="15">
    <source>
        <dbReference type="Proteomes" id="UP001231189"/>
    </source>
</evidence>
<evidence type="ECO:0000256" key="1">
    <source>
        <dbReference type="ARBA" id="ARBA00001971"/>
    </source>
</evidence>
<dbReference type="EMBL" id="JAUUTY010000005">
    <property type="protein sequence ID" value="KAK1626609.1"/>
    <property type="molecule type" value="Genomic_DNA"/>
</dbReference>
<evidence type="ECO:0000256" key="2">
    <source>
        <dbReference type="ARBA" id="ARBA00005179"/>
    </source>
</evidence>
<dbReference type="InterPro" id="IPR017972">
    <property type="entry name" value="Cyt_P450_CS"/>
</dbReference>
<keyword evidence="13" id="KW-0472">Membrane</keyword>
<dbReference type="CDD" id="cd11072">
    <property type="entry name" value="CYP71-like"/>
    <property type="match status" value="1"/>
</dbReference>
<comment type="pathway">
    <text evidence="2">Secondary metabolite biosynthesis.</text>
</comment>
<evidence type="ECO:0000256" key="7">
    <source>
        <dbReference type="ARBA" id="ARBA00022989"/>
    </source>
</evidence>
<protein>
    <recommendedName>
        <fullName evidence="16">Cytochrome P450</fullName>
    </recommendedName>
</protein>
<reference evidence="14" key="1">
    <citation type="submission" date="2023-07" db="EMBL/GenBank/DDBJ databases">
        <title>A chromosome-level genome assembly of Lolium multiflorum.</title>
        <authorList>
            <person name="Chen Y."/>
            <person name="Copetti D."/>
            <person name="Kolliker R."/>
            <person name="Studer B."/>
        </authorList>
    </citation>
    <scope>NUCLEOTIDE SEQUENCE</scope>
    <source>
        <strain evidence="14">02402/16</strain>
        <tissue evidence="14">Leaf</tissue>
    </source>
</reference>
<evidence type="ECO:0000256" key="12">
    <source>
        <dbReference type="RuleBase" id="RU000461"/>
    </source>
</evidence>
<proteinExistence type="inferred from homology"/>
<feature type="binding site" description="axial binding residue" evidence="11">
    <location>
        <position position="453"/>
    </location>
    <ligand>
        <name>heme</name>
        <dbReference type="ChEBI" id="CHEBI:30413"/>
    </ligand>
    <ligandPart>
        <name>Fe</name>
        <dbReference type="ChEBI" id="CHEBI:18248"/>
    </ligandPart>
</feature>
<evidence type="ECO:0000256" key="10">
    <source>
        <dbReference type="ARBA" id="ARBA00023033"/>
    </source>
</evidence>
<accession>A0AAD8RK76</accession>
<keyword evidence="9 11" id="KW-0408">Iron</keyword>
<evidence type="ECO:0000256" key="9">
    <source>
        <dbReference type="ARBA" id="ARBA00023004"/>
    </source>
</evidence>
<dbReference type="PRINTS" id="PR00463">
    <property type="entry name" value="EP450I"/>
</dbReference>
<dbReference type="Gene3D" id="1.10.630.10">
    <property type="entry name" value="Cytochrome P450"/>
    <property type="match status" value="1"/>
</dbReference>
<dbReference type="PRINTS" id="PR00385">
    <property type="entry name" value="P450"/>
</dbReference>
<dbReference type="FunFam" id="1.10.630.10:FF:000055">
    <property type="entry name" value="Cytochrome P450 71A26"/>
    <property type="match status" value="1"/>
</dbReference>
<dbReference type="GO" id="GO:0005506">
    <property type="term" value="F:iron ion binding"/>
    <property type="evidence" value="ECO:0007669"/>
    <property type="project" value="InterPro"/>
</dbReference>
<dbReference type="SUPFAM" id="SSF48264">
    <property type="entry name" value="Cytochrome P450"/>
    <property type="match status" value="1"/>
</dbReference>
<evidence type="ECO:0000256" key="3">
    <source>
        <dbReference type="ARBA" id="ARBA00010617"/>
    </source>
</evidence>
<keyword evidence="10 12" id="KW-0503">Monooxygenase</keyword>
<dbReference type="InterPro" id="IPR002401">
    <property type="entry name" value="Cyt_P450_E_grp-I"/>
</dbReference>
<evidence type="ECO:0008006" key="16">
    <source>
        <dbReference type="Google" id="ProtNLM"/>
    </source>
</evidence>
<dbReference type="InterPro" id="IPR001128">
    <property type="entry name" value="Cyt_P450"/>
</dbReference>
<dbReference type="GO" id="GO:0020037">
    <property type="term" value="F:heme binding"/>
    <property type="evidence" value="ECO:0007669"/>
    <property type="project" value="InterPro"/>
</dbReference>
<evidence type="ECO:0000256" key="4">
    <source>
        <dbReference type="ARBA" id="ARBA00022617"/>
    </source>
</evidence>
<dbReference type="Pfam" id="PF00067">
    <property type="entry name" value="p450"/>
    <property type="match status" value="1"/>
</dbReference>
<keyword evidence="6 11" id="KW-0479">Metal-binding</keyword>
<keyword evidence="5 13" id="KW-0812">Transmembrane</keyword>
<evidence type="ECO:0000256" key="13">
    <source>
        <dbReference type="SAM" id="Phobius"/>
    </source>
</evidence>
<keyword evidence="4 11" id="KW-0349">Heme</keyword>
<keyword evidence="7 13" id="KW-1133">Transmembrane helix</keyword>
<dbReference type="PANTHER" id="PTHR47955">
    <property type="entry name" value="CYTOCHROME P450 FAMILY 71 PROTEIN"/>
    <property type="match status" value="1"/>
</dbReference>
<evidence type="ECO:0000256" key="6">
    <source>
        <dbReference type="ARBA" id="ARBA00022723"/>
    </source>
</evidence>
<organism evidence="14 15">
    <name type="scientific">Lolium multiflorum</name>
    <name type="common">Italian ryegrass</name>
    <name type="synonym">Lolium perenne subsp. multiflorum</name>
    <dbReference type="NCBI Taxonomy" id="4521"/>
    <lineage>
        <taxon>Eukaryota</taxon>
        <taxon>Viridiplantae</taxon>
        <taxon>Streptophyta</taxon>
        <taxon>Embryophyta</taxon>
        <taxon>Tracheophyta</taxon>
        <taxon>Spermatophyta</taxon>
        <taxon>Magnoliopsida</taxon>
        <taxon>Liliopsida</taxon>
        <taxon>Poales</taxon>
        <taxon>Poaceae</taxon>
        <taxon>BOP clade</taxon>
        <taxon>Pooideae</taxon>
        <taxon>Poodae</taxon>
        <taxon>Poeae</taxon>
        <taxon>Poeae Chloroplast Group 2 (Poeae type)</taxon>
        <taxon>Loliodinae</taxon>
        <taxon>Loliinae</taxon>
        <taxon>Lolium</taxon>
    </lineage>
</organism>
<evidence type="ECO:0000256" key="8">
    <source>
        <dbReference type="ARBA" id="ARBA00023002"/>
    </source>
</evidence>
<evidence type="ECO:0000256" key="11">
    <source>
        <dbReference type="PIRSR" id="PIRSR602401-1"/>
    </source>
</evidence>
<feature type="transmembrane region" description="Helical" evidence="13">
    <location>
        <begin position="15"/>
        <end position="33"/>
    </location>
</feature>
<gene>
    <name evidence="14" type="ORF">QYE76_000924</name>
</gene>
<dbReference type="PANTHER" id="PTHR47955:SF14">
    <property type="entry name" value="OS01G0543600 PROTEIN"/>
    <property type="match status" value="1"/>
</dbReference>
<keyword evidence="15" id="KW-1185">Reference proteome</keyword>
<dbReference type="InterPro" id="IPR036396">
    <property type="entry name" value="Cyt_P450_sf"/>
</dbReference>
<evidence type="ECO:0000256" key="5">
    <source>
        <dbReference type="ARBA" id="ARBA00022692"/>
    </source>
</evidence>
<dbReference type="GO" id="GO:0004497">
    <property type="term" value="F:monooxygenase activity"/>
    <property type="evidence" value="ECO:0007669"/>
    <property type="project" value="UniProtKB-KW"/>
</dbReference>
<comment type="caution">
    <text evidence="14">The sequence shown here is derived from an EMBL/GenBank/DDBJ whole genome shotgun (WGS) entry which is preliminary data.</text>
</comment>
<dbReference type="Proteomes" id="UP001231189">
    <property type="component" value="Unassembled WGS sequence"/>
</dbReference>
<evidence type="ECO:0000313" key="14">
    <source>
        <dbReference type="EMBL" id="KAK1626609.1"/>
    </source>
</evidence>
<comment type="cofactor">
    <cofactor evidence="1 11">
        <name>heme</name>
        <dbReference type="ChEBI" id="CHEBI:30413"/>
    </cofactor>
</comment>
<keyword evidence="8 12" id="KW-0560">Oxidoreductase</keyword>